<feature type="compositionally biased region" description="Polar residues" evidence="1">
    <location>
        <begin position="232"/>
        <end position="242"/>
    </location>
</feature>
<feature type="region of interest" description="Disordered" evidence="1">
    <location>
        <begin position="132"/>
        <end position="181"/>
    </location>
</feature>
<evidence type="ECO:0008006" key="3">
    <source>
        <dbReference type="Google" id="ProtNLM"/>
    </source>
</evidence>
<dbReference type="EMBL" id="GBRH01179130">
    <property type="protein sequence ID" value="JAE18766.1"/>
    <property type="molecule type" value="Transcribed_RNA"/>
</dbReference>
<feature type="region of interest" description="Disordered" evidence="1">
    <location>
        <begin position="195"/>
        <end position="242"/>
    </location>
</feature>
<proteinExistence type="predicted"/>
<protein>
    <recommendedName>
        <fullName evidence="3">SANTA domain-containing protein</fullName>
    </recommendedName>
</protein>
<evidence type="ECO:0000313" key="2">
    <source>
        <dbReference type="EMBL" id="JAE18766.1"/>
    </source>
</evidence>
<feature type="compositionally biased region" description="Basic and acidic residues" evidence="1">
    <location>
        <begin position="222"/>
        <end position="231"/>
    </location>
</feature>
<organism evidence="2">
    <name type="scientific">Arundo donax</name>
    <name type="common">Giant reed</name>
    <name type="synonym">Donax arundinaceus</name>
    <dbReference type="NCBI Taxonomy" id="35708"/>
    <lineage>
        <taxon>Eukaryota</taxon>
        <taxon>Viridiplantae</taxon>
        <taxon>Streptophyta</taxon>
        <taxon>Embryophyta</taxon>
        <taxon>Tracheophyta</taxon>
        <taxon>Spermatophyta</taxon>
        <taxon>Magnoliopsida</taxon>
        <taxon>Liliopsida</taxon>
        <taxon>Poales</taxon>
        <taxon>Poaceae</taxon>
        <taxon>PACMAD clade</taxon>
        <taxon>Arundinoideae</taxon>
        <taxon>Arundineae</taxon>
        <taxon>Arundo</taxon>
    </lineage>
</organism>
<evidence type="ECO:0000256" key="1">
    <source>
        <dbReference type="SAM" id="MobiDB-lite"/>
    </source>
</evidence>
<reference evidence="2" key="1">
    <citation type="submission" date="2014-09" db="EMBL/GenBank/DDBJ databases">
        <authorList>
            <person name="Magalhaes I.L.F."/>
            <person name="Oliveira U."/>
            <person name="Santos F.R."/>
            <person name="Vidigal T.H.D.A."/>
            <person name="Brescovit A.D."/>
            <person name="Santos A.J."/>
        </authorList>
    </citation>
    <scope>NUCLEOTIDE SEQUENCE</scope>
    <source>
        <tissue evidence="2">Shoot tissue taken approximately 20 cm above the soil surface</tissue>
    </source>
</reference>
<name>A0A0A9G888_ARUDO</name>
<sequence>MIGFPHWWESFYELYPKMLSSHTGSQPGSSNTGSKTLFYLKNFQVGEGAHSLGSSLTGNPPNNAKSYSGNDADAFQDSSLLSDGTPRFEEYTSDGDIPTTEKAAALNDDSERYAPVCNEVDNMEMDSIVGSTSRERSHGGIDTNVSLTPVECTNDEGSEGADNTPHTSKGRPKTPVASIKSRTCRKQAQCISLNEKAVPDKDMPTSACPDVQSLEKPVGPSKEQRSTHEKLQSPTRSPSTVSLASYAHQSPLMRGRTKSLSMSTPESLKLRKTRSGRVVVPTLDAGCQRIVYDFDGSISGVVGLDSPSSPKGNKLRTYVRKKNKRAQ</sequence>
<dbReference type="InterPro" id="IPR053090">
    <property type="entry name" value="Centromere_KNL-2_homolog"/>
</dbReference>
<accession>A0A0A9G888</accession>
<feature type="region of interest" description="Disordered" evidence="1">
    <location>
        <begin position="302"/>
        <end position="327"/>
    </location>
</feature>
<dbReference type="PANTHER" id="PTHR35311:SF10">
    <property type="entry name" value="OS04G0347900 PROTEIN"/>
    <property type="match status" value="1"/>
</dbReference>
<dbReference type="PANTHER" id="PTHR35311">
    <property type="entry name" value="KINETOCHORE-ASSOCIATED PROTEIN KNL-2 HOMOLOG"/>
    <property type="match status" value="1"/>
</dbReference>
<feature type="compositionally biased region" description="Basic residues" evidence="1">
    <location>
        <begin position="313"/>
        <end position="327"/>
    </location>
</feature>
<dbReference type="AlphaFoldDB" id="A0A0A9G888"/>
<reference evidence="2" key="2">
    <citation type="journal article" date="2015" name="Data Brief">
        <title>Shoot transcriptome of the giant reed, Arundo donax.</title>
        <authorList>
            <person name="Barrero R.A."/>
            <person name="Guerrero F.D."/>
            <person name="Moolhuijzen P."/>
            <person name="Goolsby J.A."/>
            <person name="Tidwell J."/>
            <person name="Bellgard S.E."/>
            <person name="Bellgard M.I."/>
        </authorList>
    </citation>
    <scope>NUCLEOTIDE SEQUENCE</scope>
    <source>
        <tissue evidence="2">Shoot tissue taken approximately 20 cm above the soil surface</tissue>
    </source>
</reference>